<keyword evidence="1" id="KW-0472">Membrane</keyword>
<dbReference type="EMBL" id="KU641017">
    <property type="protein sequence ID" value="AOG66050.1"/>
    <property type="molecule type" value="Genomic_DNA"/>
</dbReference>
<feature type="transmembrane region" description="Helical" evidence="1">
    <location>
        <begin position="64"/>
        <end position="84"/>
    </location>
</feature>
<keyword evidence="1" id="KW-1133">Transmembrane helix</keyword>
<keyword evidence="2" id="KW-0496">Mitochondrion</keyword>
<protein>
    <submittedName>
        <fullName evidence="2">NADH dehydrogenase subunit 2</fullName>
    </submittedName>
</protein>
<organism evidence="2">
    <name type="scientific">Cloacotaenia megalops</name>
    <dbReference type="NCBI Taxonomy" id="576527"/>
    <lineage>
        <taxon>Eukaryota</taxon>
        <taxon>Metazoa</taxon>
        <taxon>Spiralia</taxon>
        <taxon>Lophotrochozoa</taxon>
        <taxon>Platyhelminthes</taxon>
        <taxon>Cestoda</taxon>
        <taxon>Eucestoda</taxon>
        <taxon>Cyclophyllidea</taxon>
        <taxon>Hymenolepididae</taxon>
        <taxon>Cloacotaenia</taxon>
    </lineage>
</organism>
<feature type="transmembrane region" description="Helical" evidence="1">
    <location>
        <begin position="145"/>
        <end position="164"/>
    </location>
</feature>
<proteinExistence type="predicted"/>
<geneLocation type="mitochondrion" evidence="2"/>
<feature type="transmembrane region" description="Helical" evidence="1">
    <location>
        <begin position="225"/>
        <end position="244"/>
    </location>
</feature>
<evidence type="ECO:0000256" key="1">
    <source>
        <dbReference type="SAM" id="Phobius"/>
    </source>
</evidence>
<evidence type="ECO:0000313" key="2">
    <source>
        <dbReference type="EMBL" id="AOG66050.1"/>
    </source>
</evidence>
<keyword evidence="1" id="KW-0812">Transmembrane</keyword>
<feature type="transmembrane region" description="Helical" evidence="1">
    <location>
        <begin position="7"/>
        <end position="26"/>
    </location>
</feature>
<feature type="transmembrane region" description="Helical" evidence="1">
    <location>
        <begin position="196"/>
        <end position="213"/>
    </location>
</feature>
<dbReference type="AlphaFoldDB" id="A0A1L2FZE3"/>
<feature type="transmembrane region" description="Helical" evidence="1">
    <location>
        <begin position="32"/>
        <end position="52"/>
    </location>
</feature>
<name>A0A1L2FZE3_9CEST</name>
<sequence>MSSSRSFLNLFSFSLFFSLFFILACFVVDNLIGFWVFLELSGLAIVPAFFCWGYDNIYGFYGSLLTYIIMSGLSSVLMVSGILFVSLYYFIYFSFIVKFGLFPFMFWVYRVFSCSNWAFIFFLSVIIKFSILFFCYIFQSVDWNLIMFDCFITILACSCLLWWFTLSWEYLWCHISLSSVSTLLIASFCSDSILCVFIYIYYTFWAVFCIILLNYMSNSSSFSGIFWLYCFLLLVTPLSLPLFYKLSVCLALFYTSFYLLVVWSIYSFSEQFFLYKLASGYLFSGTYNSWIG</sequence>
<accession>A0A1L2FZE3</accession>
<reference evidence="2" key="1">
    <citation type="journal article" date="2016" name="Parasit. Vectors">
        <title>Characterization of the complete mitochondrial genome of the cloacal tapeworm Cloacotaenia megalops (Cestoda: Hymenolepididae).</title>
        <authorList>
            <person name="Guo A."/>
        </authorList>
    </citation>
    <scope>NUCLEOTIDE SEQUENCE</scope>
    <source>
        <strain evidence="2">1Xingjiang</strain>
    </source>
</reference>
<dbReference type="RefSeq" id="YP_009330667.1">
    <property type="nucleotide sequence ID" value="NC_032295.1"/>
</dbReference>
<feature type="transmembrane region" description="Helical" evidence="1">
    <location>
        <begin position="250"/>
        <end position="268"/>
    </location>
</feature>
<feature type="transmembrane region" description="Helical" evidence="1">
    <location>
        <begin position="90"/>
        <end position="109"/>
    </location>
</feature>
<dbReference type="PROSITE" id="PS51257">
    <property type="entry name" value="PROKAR_LIPOPROTEIN"/>
    <property type="match status" value="1"/>
</dbReference>
<feature type="transmembrane region" description="Helical" evidence="1">
    <location>
        <begin position="116"/>
        <end position="139"/>
    </location>
</feature>
<gene>
    <name evidence="2" type="primary">nad2</name>
</gene>